<reference evidence="3" key="1">
    <citation type="submission" date="2020-12" db="UniProtKB">
        <authorList>
            <consortium name="WormBaseParasite"/>
        </authorList>
    </citation>
    <scope>IDENTIFICATION</scope>
    <source>
        <strain evidence="3">MHco3</strain>
    </source>
</reference>
<dbReference type="WBParaSite" id="HCON_00096844-00001">
    <property type="protein sequence ID" value="HCON_00096844-00001"/>
    <property type="gene ID" value="HCON_00096844"/>
</dbReference>
<keyword evidence="2" id="KW-1185">Reference proteome</keyword>
<organism evidence="2 3">
    <name type="scientific">Haemonchus contortus</name>
    <name type="common">Barber pole worm</name>
    <dbReference type="NCBI Taxonomy" id="6289"/>
    <lineage>
        <taxon>Eukaryota</taxon>
        <taxon>Metazoa</taxon>
        <taxon>Ecdysozoa</taxon>
        <taxon>Nematoda</taxon>
        <taxon>Chromadorea</taxon>
        <taxon>Rhabditida</taxon>
        <taxon>Rhabditina</taxon>
        <taxon>Rhabditomorpha</taxon>
        <taxon>Strongyloidea</taxon>
        <taxon>Trichostrongylidae</taxon>
        <taxon>Haemonchus</taxon>
    </lineage>
</organism>
<evidence type="ECO:0000313" key="3">
    <source>
        <dbReference type="WBParaSite" id="HCON_00096844-00001"/>
    </source>
</evidence>
<evidence type="ECO:0000256" key="1">
    <source>
        <dbReference type="SAM" id="Phobius"/>
    </source>
</evidence>
<name>A0A7I4YIX5_HAECO</name>
<evidence type="ECO:0000313" key="2">
    <source>
        <dbReference type="Proteomes" id="UP000025227"/>
    </source>
</evidence>
<dbReference type="AlphaFoldDB" id="A0A7I4YIX5"/>
<feature type="transmembrane region" description="Helical" evidence="1">
    <location>
        <begin position="33"/>
        <end position="55"/>
    </location>
</feature>
<accession>A0A7I4YIX5</accession>
<keyword evidence="1" id="KW-0812">Transmembrane</keyword>
<keyword evidence="1" id="KW-0472">Membrane</keyword>
<protein>
    <submittedName>
        <fullName evidence="3">Uncharacterized protein</fullName>
    </submittedName>
</protein>
<keyword evidence="1" id="KW-1133">Transmembrane helix</keyword>
<dbReference type="Proteomes" id="UP000025227">
    <property type="component" value="Unplaced"/>
</dbReference>
<dbReference type="OrthoDB" id="10466246at2759"/>
<proteinExistence type="predicted"/>
<sequence length="169" mass="19395">MRIDLELTSNGYEDEPAFVRDFINGDEMPEMTLFFHLALILYCLKTISWLIKLIIGFRYQMRRFLENRRNCRKSKREDQQRGEKAVATVAAELEAPPVLAPCTGSLSNEARYEAAPPRENSDSLSFSLEISCEEAPTSQRHEIVRYCDNPLNGGPRFKKSCDRNVSNDL</sequence>